<dbReference type="CDD" id="cd07995">
    <property type="entry name" value="TPK"/>
    <property type="match status" value="1"/>
</dbReference>
<evidence type="ECO:0000256" key="1">
    <source>
        <dbReference type="ARBA" id="ARBA00022679"/>
    </source>
</evidence>
<keyword evidence="4" id="KW-0067">ATP-binding</keyword>
<dbReference type="Proteomes" id="UP001265259">
    <property type="component" value="Unassembled WGS sequence"/>
</dbReference>
<dbReference type="EC" id="2.7.6.2" evidence="5"/>
<dbReference type="GO" id="GO:0004788">
    <property type="term" value="F:thiamine diphosphokinase activity"/>
    <property type="evidence" value="ECO:0007669"/>
    <property type="project" value="UniProtKB-EC"/>
</dbReference>
<name>A0ABU3DFK3_9RHOB</name>
<organism evidence="7 8">
    <name type="scientific">Tropicimonas omnivorans</name>
    <dbReference type="NCBI Taxonomy" id="3075590"/>
    <lineage>
        <taxon>Bacteria</taxon>
        <taxon>Pseudomonadati</taxon>
        <taxon>Pseudomonadota</taxon>
        <taxon>Alphaproteobacteria</taxon>
        <taxon>Rhodobacterales</taxon>
        <taxon>Roseobacteraceae</taxon>
        <taxon>Tropicimonas</taxon>
    </lineage>
</organism>
<protein>
    <recommendedName>
        <fullName evidence="5">Thiamine diphosphokinase</fullName>
        <ecNumber evidence="5">2.7.6.2</ecNumber>
    </recommendedName>
</protein>
<dbReference type="InterPro" id="IPR007371">
    <property type="entry name" value="TPK_catalytic"/>
</dbReference>
<evidence type="ECO:0000256" key="4">
    <source>
        <dbReference type="ARBA" id="ARBA00022840"/>
    </source>
</evidence>
<evidence type="ECO:0000256" key="3">
    <source>
        <dbReference type="ARBA" id="ARBA00022777"/>
    </source>
</evidence>
<reference evidence="7 8" key="1">
    <citation type="submission" date="2023-09" db="EMBL/GenBank/DDBJ databases">
        <authorList>
            <person name="Rey-Velasco X."/>
        </authorList>
    </citation>
    <scope>NUCLEOTIDE SEQUENCE [LARGE SCALE GENOMIC DNA]</scope>
    <source>
        <strain evidence="7 8">F158</strain>
    </source>
</reference>
<evidence type="ECO:0000256" key="2">
    <source>
        <dbReference type="ARBA" id="ARBA00022741"/>
    </source>
</evidence>
<dbReference type="InterPro" id="IPR036759">
    <property type="entry name" value="TPK_catalytic_sf"/>
</dbReference>
<keyword evidence="8" id="KW-1185">Reference proteome</keyword>
<evidence type="ECO:0000313" key="7">
    <source>
        <dbReference type="EMBL" id="MDT0682333.1"/>
    </source>
</evidence>
<dbReference type="PANTHER" id="PTHR41299:SF1">
    <property type="entry name" value="THIAMINE PYROPHOSPHOKINASE"/>
    <property type="match status" value="1"/>
</dbReference>
<evidence type="ECO:0000313" key="8">
    <source>
        <dbReference type="Proteomes" id="UP001265259"/>
    </source>
</evidence>
<comment type="caution">
    <text evidence="7">The sequence shown here is derived from an EMBL/GenBank/DDBJ whole genome shotgun (WGS) entry which is preliminary data.</text>
</comment>
<sequence>MTDQIVHSSKSITLLGGGEARAADLAEALSLAPRLICADGGAVRALELGYEPDAVFGDLDSLPEDVAARLPDGVLRRVEEQDSTDFDKTLRHVSAPLILAAGFLGGRMDHALANCTILVRRADRPCILIGSDDVICAARPEMALNLPVGSRLSLFPLAPVSGFSEGLEWPISGIGFSPDGRIGTSNRVTGPVRLAFDAPGMLLVLPRAALGAMIAAIT</sequence>
<evidence type="ECO:0000259" key="6">
    <source>
        <dbReference type="Pfam" id="PF04263"/>
    </source>
</evidence>
<dbReference type="SUPFAM" id="SSF63862">
    <property type="entry name" value="Thiamin pyrophosphokinase, substrate-binding domain"/>
    <property type="match status" value="1"/>
</dbReference>
<dbReference type="InterPro" id="IPR036371">
    <property type="entry name" value="TPK_B1-bd_sf"/>
</dbReference>
<keyword evidence="1 7" id="KW-0808">Transferase</keyword>
<dbReference type="NCBIfam" id="TIGR01378">
    <property type="entry name" value="thi_PPkinase"/>
    <property type="match status" value="1"/>
</dbReference>
<accession>A0ABU3DFK3</accession>
<dbReference type="EMBL" id="JAVRHL010000002">
    <property type="protein sequence ID" value="MDT0682333.1"/>
    <property type="molecule type" value="Genomic_DNA"/>
</dbReference>
<feature type="domain" description="Thiamin pyrophosphokinase catalytic" evidence="6">
    <location>
        <begin position="29"/>
        <end position="121"/>
    </location>
</feature>
<dbReference type="Pfam" id="PF04263">
    <property type="entry name" value="TPK_catalytic"/>
    <property type="match status" value="1"/>
</dbReference>
<dbReference type="RefSeq" id="WP_311690091.1">
    <property type="nucleotide sequence ID" value="NZ_JAVRHL010000002.1"/>
</dbReference>
<keyword evidence="3" id="KW-0418">Kinase</keyword>
<dbReference type="Gene3D" id="3.40.50.10240">
    <property type="entry name" value="Thiamin pyrophosphokinase, catalytic domain"/>
    <property type="match status" value="1"/>
</dbReference>
<dbReference type="PANTHER" id="PTHR41299">
    <property type="entry name" value="THIAMINE PYROPHOSPHOKINASE"/>
    <property type="match status" value="1"/>
</dbReference>
<dbReference type="SUPFAM" id="SSF63999">
    <property type="entry name" value="Thiamin pyrophosphokinase, catalytic domain"/>
    <property type="match status" value="1"/>
</dbReference>
<dbReference type="InterPro" id="IPR053149">
    <property type="entry name" value="TPK"/>
</dbReference>
<evidence type="ECO:0000256" key="5">
    <source>
        <dbReference type="NCBIfam" id="TIGR01378"/>
    </source>
</evidence>
<proteinExistence type="predicted"/>
<keyword evidence="2" id="KW-0547">Nucleotide-binding</keyword>
<gene>
    <name evidence="7" type="ORF">RM543_06530</name>
</gene>
<dbReference type="InterPro" id="IPR006282">
    <property type="entry name" value="Thi_PPkinase"/>
</dbReference>